<name>A0A1I1G2I3_9BACT</name>
<evidence type="ECO:0000313" key="2">
    <source>
        <dbReference type="EMBL" id="SFC03380.1"/>
    </source>
</evidence>
<evidence type="ECO:0000256" key="1">
    <source>
        <dbReference type="SAM" id="SignalP"/>
    </source>
</evidence>
<dbReference type="EMBL" id="FOLE01000002">
    <property type="protein sequence ID" value="SFC03380.1"/>
    <property type="molecule type" value="Genomic_DNA"/>
</dbReference>
<feature type="signal peptide" evidence="1">
    <location>
        <begin position="1"/>
        <end position="23"/>
    </location>
</feature>
<protein>
    <submittedName>
        <fullName evidence="2">Uncharacterized protein</fullName>
    </submittedName>
</protein>
<dbReference type="AlphaFoldDB" id="A0A1I1G2I3"/>
<dbReference type="RefSeq" id="WP_091508876.1">
    <property type="nucleotide sequence ID" value="NZ_FOLE01000002.1"/>
</dbReference>
<organism evidence="2 3">
    <name type="scientific">Flexibacter flexilis DSM 6793</name>
    <dbReference type="NCBI Taxonomy" id="927664"/>
    <lineage>
        <taxon>Bacteria</taxon>
        <taxon>Pseudomonadati</taxon>
        <taxon>Bacteroidota</taxon>
        <taxon>Cytophagia</taxon>
        <taxon>Cytophagales</taxon>
        <taxon>Flexibacteraceae</taxon>
        <taxon>Flexibacter</taxon>
    </lineage>
</organism>
<dbReference type="STRING" id="927664.SAMN05421780_102340"/>
<sequence length="265" mass="30653">MQKTFFLLLVLALCAGNIQKSFAQKKKQTTCDIKKQYGDFLRFNRYIEEKDTIIYKATESTVNNKNCLSPLINQNPVFIDYLFQNFSKNTYYQLLKNEKDSSSIQKKGIVALQSDSLFGAVMTELLAKTADQQLPKDTVTFDGLLNIAVKYFSILRISDEGYYVAKICVGLNDIKKTESKRQPFVEAFCFSSIFNSIDNEEFDMQKEMAETLRELYALHLGVDKNERLLRAQGAAYMLLRRNEKLQKLLRKEYEAQKTLLPFVLK</sequence>
<accession>A0A1I1G2I3</accession>
<dbReference type="OrthoDB" id="1454383at2"/>
<feature type="chain" id="PRO_5011583282" evidence="1">
    <location>
        <begin position="24"/>
        <end position="265"/>
    </location>
</feature>
<keyword evidence="1" id="KW-0732">Signal</keyword>
<dbReference type="Proteomes" id="UP000199514">
    <property type="component" value="Unassembled WGS sequence"/>
</dbReference>
<reference evidence="2 3" key="1">
    <citation type="submission" date="2016-10" db="EMBL/GenBank/DDBJ databases">
        <authorList>
            <person name="de Groot N.N."/>
        </authorList>
    </citation>
    <scope>NUCLEOTIDE SEQUENCE [LARGE SCALE GENOMIC DNA]</scope>
    <source>
        <strain evidence="2 3">DSM 6793</strain>
    </source>
</reference>
<keyword evidence="3" id="KW-1185">Reference proteome</keyword>
<proteinExistence type="predicted"/>
<gene>
    <name evidence="2" type="ORF">SAMN05421780_102340</name>
</gene>
<evidence type="ECO:0000313" key="3">
    <source>
        <dbReference type="Proteomes" id="UP000199514"/>
    </source>
</evidence>